<organism evidence="4 5">
    <name type="scientific">Comamonas brasiliensis</name>
    <dbReference type="NCBI Taxonomy" id="1812482"/>
    <lineage>
        <taxon>Bacteria</taxon>
        <taxon>Pseudomonadati</taxon>
        <taxon>Pseudomonadota</taxon>
        <taxon>Betaproteobacteria</taxon>
        <taxon>Burkholderiales</taxon>
        <taxon>Comamonadaceae</taxon>
        <taxon>Comamonas</taxon>
    </lineage>
</organism>
<keyword evidence="2 4" id="KW-0548">Nucleotidyltransferase</keyword>
<dbReference type="InterPro" id="IPR004821">
    <property type="entry name" value="Cyt_trans-like"/>
</dbReference>
<feature type="domain" description="Cytidyltransferase-like" evidence="3">
    <location>
        <begin position="25"/>
        <end position="151"/>
    </location>
</feature>
<dbReference type="SUPFAM" id="SSF52374">
    <property type="entry name" value="Nucleotidylyl transferase"/>
    <property type="match status" value="1"/>
</dbReference>
<dbReference type="Gene3D" id="3.40.50.620">
    <property type="entry name" value="HUPs"/>
    <property type="match status" value="1"/>
</dbReference>
<evidence type="ECO:0000313" key="4">
    <source>
        <dbReference type="EMBL" id="MBS3018436.1"/>
    </source>
</evidence>
<dbReference type="Pfam" id="PF01467">
    <property type="entry name" value="CTP_transf_like"/>
    <property type="match status" value="1"/>
</dbReference>
<dbReference type="GO" id="GO:0016779">
    <property type="term" value="F:nucleotidyltransferase activity"/>
    <property type="evidence" value="ECO:0007669"/>
    <property type="project" value="UniProtKB-KW"/>
</dbReference>
<dbReference type="InterPro" id="IPR050385">
    <property type="entry name" value="Archaeal_FAD_synthase"/>
</dbReference>
<evidence type="ECO:0000313" key="5">
    <source>
        <dbReference type="Proteomes" id="UP001647436"/>
    </source>
</evidence>
<evidence type="ECO:0000256" key="1">
    <source>
        <dbReference type="ARBA" id="ARBA00022679"/>
    </source>
</evidence>
<reference evidence="4 5" key="1">
    <citation type="submission" date="2020-03" db="EMBL/GenBank/DDBJ databases">
        <title>The role of nitrogen metabolism on polyethylene biodegradation.</title>
        <authorList>
            <person name="Peixoto J."/>
            <person name="Vizzotto C.S."/>
            <person name="Ramos A."/>
            <person name="Alves G."/>
            <person name="Steindorff A."/>
            <person name="Kruger R."/>
        </authorList>
    </citation>
    <scope>NUCLEOTIDE SEQUENCE [LARGE SCALE GENOMIC DNA]</scope>
    <source>
        <strain evidence="4 5">PE63</strain>
    </source>
</reference>
<dbReference type="NCBIfam" id="TIGR00125">
    <property type="entry name" value="cyt_tran_rel"/>
    <property type="match status" value="1"/>
</dbReference>
<keyword evidence="5" id="KW-1185">Reference proteome</keyword>
<name>A0ABS5LPK8_9BURK</name>
<keyword evidence="1 4" id="KW-0808">Transferase</keyword>
<gene>
    <name evidence="4" type="ORF">DJFAAGMI_01168</name>
</gene>
<dbReference type="EMBL" id="JAANES010000001">
    <property type="protein sequence ID" value="MBS3018436.1"/>
    <property type="molecule type" value="Genomic_DNA"/>
</dbReference>
<proteinExistence type="predicted"/>
<protein>
    <submittedName>
        <fullName evidence="4">D-beta-D-heptose 1-phosphate adenylyltransferase</fullName>
        <ecNumber evidence="4">2.7.7.70</ecNumber>
    </submittedName>
</protein>
<evidence type="ECO:0000256" key="2">
    <source>
        <dbReference type="ARBA" id="ARBA00022695"/>
    </source>
</evidence>
<dbReference type="InterPro" id="IPR014729">
    <property type="entry name" value="Rossmann-like_a/b/a_fold"/>
</dbReference>
<accession>A0ABS5LPK8</accession>
<dbReference type="RefSeq" id="WP_211456304.1">
    <property type="nucleotide sequence ID" value="NZ_JAANES010000001.1"/>
</dbReference>
<dbReference type="PANTHER" id="PTHR43793:SF2">
    <property type="entry name" value="BIFUNCTIONAL PROTEIN HLDE"/>
    <property type="match status" value="1"/>
</dbReference>
<comment type="caution">
    <text evidence="4">The sequence shown here is derived from an EMBL/GenBank/DDBJ whole genome shotgun (WGS) entry which is preliminary data.</text>
</comment>
<sequence>MILANALLCDVLRDRASRLERPMVFTNGVFDLLHRGHVEYLQAARRLGASLIVGLNSDASVRSLGKGIGRPLNCAADRAIVLSALQCVSLVVLFEESSPQALLTELQPDIYTKGGDYRAQEMPEAALMKTWGGQTIILPYWAGHSTTHLIARAHQIHSMEQTK</sequence>
<dbReference type="EC" id="2.7.7.70" evidence="4"/>
<dbReference type="PANTHER" id="PTHR43793">
    <property type="entry name" value="FAD SYNTHASE"/>
    <property type="match status" value="1"/>
</dbReference>
<dbReference type="Proteomes" id="UP001647436">
    <property type="component" value="Unassembled WGS sequence"/>
</dbReference>
<evidence type="ECO:0000259" key="3">
    <source>
        <dbReference type="Pfam" id="PF01467"/>
    </source>
</evidence>